<accession>A0ABR3YAX1</accession>
<protein>
    <submittedName>
        <fullName evidence="2">Uncharacterized protein</fullName>
    </submittedName>
</protein>
<comment type="caution">
    <text evidence="2">The sequence shown here is derived from an EMBL/GenBank/DDBJ whole genome shotgun (WGS) entry which is preliminary data.</text>
</comment>
<feature type="compositionally biased region" description="Low complexity" evidence="1">
    <location>
        <begin position="1"/>
        <end position="22"/>
    </location>
</feature>
<reference evidence="2 3" key="1">
    <citation type="journal article" date="2024" name="IMA Fungus">
        <title>IMA Genome - F19 : A genome assembly and annotation guide to empower mycologists, including annotated draft genome sequences of Ceratocystis pirilliformis, Diaporthe australafricana, Fusarium ophioides, Paecilomyces lecythidis, and Sporothrix stenoceras.</title>
        <authorList>
            <person name="Aylward J."/>
            <person name="Wilson A.M."/>
            <person name="Visagie C.M."/>
            <person name="Spraker J."/>
            <person name="Barnes I."/>
            <person name="Buitendag C."/>
            <person name="Ceriani C."/>
            <person name="Del Mar Angel L."/>
            <person name="du Plessis D."/>
            <person name="Fuchs T."/>
            <person name="Gasser K."/>
            <person name="Kramer D."/>
            <person name="Li W."/>
            <person name="Munsamy K."/>
            <person name="Piso A."/>
            <person name="Price J.L."/>
            <person name="Sonnekus B."/>
            <person name="Thomas C."/>
            <person name="van der Nest A."/>
            <person name="van Dijk A."/>
            <person name="van Heerden A."/>
            <person name="van Vuuren N."/>
            <person name="Yilmaz N."/>
            <person name="Duong T.A."/>
            <person name="van der Merwe N.A."/>
            <person name="Wingfield M.J."/>
            <person name="Wingfield B.D."/>
        </authorList>
    </citation>
    <scope>NUCLEOTIDE SEQUENCE [LARGE SCALE GENOMIC DNA]</scope>
    <source>
        <strain evidence="2 3">CMW 18167</strain>
    </source>
</reference>
<proteinExistence type="predicted"/>
<sequence>MQPSDDLLPNDSDSSDSSDSADFPTESIRLKLVTWMHARAGGAFAEILQKKAVLRNIDDEFEALVDACSEGSTKGKEPDQSFYPAVLPQGRSAKWPSVVLETGSSESLAKLEDARWWLHESNGDVKAVITISLSKTRRFCIIDLWKLRERKTRSNGDRMAPEIDQHITVTKEPPESETRASNTLTLGA</sequence>
<keyword evidence="3" id="KW-1185">Reference proteome</keyword>
<dbReference type="EMBL" id="JAVDPF010000003">
    <property type="protein sequence ID" value="KAL1885101.1"/>
    <property type="molecule type" value="Genomic_DNA"/>
</dbReference>
<feature type="region of interest" description="Disordered" evidence="1">
    <location>
        <begin position="166"/>
        <end position="188"/>
    </location>
</feature>
<feature type="compositionally biased region" description="Polar residues" evidence="1">
    <location>
        <begin position="179"/>
        <end position="188"/>
    </location>
</feature>
<gene>
    <name evidence="2" type="ORF">Plec18167_001758</name>
</gene>
<evidence type="ECO:0000256" key="1">
    <source>
        <dbReference type="SAM" id="MobiDB-lite"/>
    </source>
</evidence>
<evidence type="ECO:0000313" key="3">
    <source>
        <dbReference type="Proteomes" id="UP001583193"/>
    </source>
</evidence>
<feature type="region of interest" description="Disordered" evidence="1">
    <location>
        <begin position="1"/>
        <end position="23"/>
    </location>
</feature>
<evidence type="ECO:0000313" key="2">
    <source>
        <dbReference type="EMBL" id="KAL1885101.1"/>
    </source>
</evidence>
<dbReference type="Proteomes" id="UP001583193">
    <property type="component" value="Unassembled WGS sequence"/>
</dbReference>
<name>A0ABR3YAX1_9EURO</name>
<organism evidence="2 3">
    <name type="scientific">Paecilomyces lecythidis</name>
    <dbReference type="NCBI Taxonomy" id="3004212"/>
    <lineage>
        <taxon>Eukaryota</taxon>
        <taxon>Fungi</taxon>
        <taxon>Dikarya</taxon>
        <taxon>Ascomycota</taxon>
        <taxon>Pezizomycotina</taxon>
        <taxon>Eurotiomycetes</taxon>
        <taxon>Eurotiomycetidae</taxon>
        <taxon>Eurotiales</taxon>
        <taxon>Thermoascaceae</taxon>
        <taxon>Paecilomyces</taxon>
    </lineage>
</organism>